<dbReference type="EMBL" id="WHVB01000028">
    <property type="protein sequence ID" value="KAF8469353.1"/>
    <property type="molecule type" value="Genomic_DNA"/>
</dbReference>
<evidence type="ECO:0000313" key="3">
    <source>
        <dbReference type="EMBL" id="KAF8469353.1"/>
    </source>
</evidence>
<proteinExistence type="predicted"/>
<reference evidence="3" key="2">
    <citation type="journal article" date="2020" name="Nat. Commun.">
        <title>Large-scale genome sequencing of mycorrhizal fungi provides insights into the early evolution of symbiotic traits.</title>
        <authorList>
            <person name="Miyauchi S."/>
            <person name="Kiss E."/>
            <person name="Kuo A."/>
            <person name="Drula E."/>
            <person name="Kohler A."/>
            <person name="Sanchez-Garcia M."/>
            <person name="Morin E."/>
            <person name="Andreopoulos B."/>
            <person name="Barry K.W."/>
            <person name="Bonito G."/>
            <person name="Buee M."/>
            <person name="Carver A."/>
            <person name="Chen C."/>
            <person name="Cichocki N."/>
            <person name="Clum A."/>
            <person name="Culley D."/>
            <person name="Crous P.W."/>
            <person name="Fauchery L."/>
            <person name="Girlanda M."/>
            <person name="Hayes R.D."/>
            <person name="Keri Z."/>
            <person name="LaButti K."/>
            <person name="Lipzen A."/>
            <person name="Lombard V."/>
            <person name="Magnuson J."/>
            <person name="Maillard F."/>
            <person name="Murat C."/>
            <person name="Nolan M."/>
            <person name="Ohm R.A."/>
            <person name="Pangilinan J."/>
            <person name="Pereira M.F."/>
            <person name="Perotto S."/>
            <person name="Peter M."/>
            <person name="Pfister S."/>
            <person name="Riley R."/>
            <person name="Sitrit Y."/>
            <person name="Stielow J.B."/>
            <person name="Szollosi G."/>
            <person name="Zifcakova L."/>
            <person name="Stursova M."/>
            <person name="Spatafora J.W."/>
            <person name="Tedersoo L."/>
            <person name="Vaario L.M."/>
            <person name="Yamada A."/>
            <person name="Yan M."/>
            <person name="Wang P."/>
            <person name="Xu J."/>
            <person name="Bruns T."/>
            <person name="Baldrian P."/>
            <person name="Vilgalys R."/>
            <person name="Dunand C."/>
            <person name="Henrissat B."/>
            <person name="Grigoriev I.V."/>
            <person name="Hibbett D."/>
            <person name="Nagy L.G."/>
            <person name="Martin F.M."/>
        </authorList>
    </citation>
    <scope>NUCLEOTIDE SEQUENCE</scope>
    <source>
        <strain evidence="3">Prilba</strain>
    </source>
</reference>
<gene>
    <name evidence="3" type="ORF">DFH94DRAFT_685306</name>
</gene>
<name>A0A9P5JYH9_9AGAM</name>
<feature type="signal peptide" evidence="2">
    <location>
        <begin position="1"/>
        <end position="22"/>
    </location>
</feature>
<dbReference type="Proteomes" id="UP000759537">
    <property type="component" value="Unassembled WGS sequence"/>
</dbReference>
<comment type="caution">
    <text evidence="3">The sequence shown here is derived from an EMBL/GenBank/DDBJ whole genome shotgun (WGS) entry which is preliminary data.</text>
</comment>
<evidence type="ECO:0000256" key="2">
    <source>
        <dbReference type="SAM" id="SignalP"/>
    </source>
</evidence>
<dbReference type="OrthoDB" id="10667520at2759"/>
<feature type="region of interest" description="Disordered" evidence="1">
    <location>
        <begin position="312"/>
        <end position="342"/>
    </location>
</feature>
<dbReference type="AlphaFoldDB" id="A0A9P5JYH9"/>
<protein>
    <submittedName>
        <fullName evidence="3">Uncharacterized protein</fullName>
    </submittedName>
</protein>
<keyword evidence="4" id="KW-1185">Reference proteome</keyword>
<evidence type="ECO:0000256" key="1">
    <source>
        <dbReference type="SAM" id="MobiDB-lite"/>
    </source>
</evidence>
<evidence type="ECO:0000313" key="4">
    <source>
        <dbReference type="Proteomes" id="UP000759537"/>
    </source>
</evidence>
<accession>A0A9P5JYH9</accession>
<sequence length="429" mass="50138">MLYLIDIIKVILASFVCKAGQGLHIDPGPSQRWVVFIHTKGDVLIFVARQHTIQARQKVYVFRCRRYRRRYQRPQGSRGIYPLNQVVRTTQDPKTGRMLWEQFTTCERLEPFHLIGLGLKECGYKLNGKLFTQLHHVQNDPEECNQPLDQVEASLDDSYSDLFTWQKKTYNTLEFHNAIHRMRLKAPWVRVLLDTNRQYVNRKKFPKQMRFNKMLRMNSMWAYPPTVMNGNVVVRDNTSPNRKVFVMVIATPIMGPPVVDPMQDMFGLNIADKLRPGEDNEHIRYACSRSGSMVSDQFGDAVKVEPMETIEEEGDGDLYDPATGRVTRSKSKTQEPDPLDDANQEVSDFVQALQINREINKRERSKKPYERKVGKPPKVPKILTDDFGWAKSKTIMIRPTFRFWYKNQYKYKKYSSVTGMDKMICLIRK</sequence>
<feature type="chain" id="PRO_5040458785" evidence="2">
    <location>
        <begin position="23"/>
        <end position="429"/>
    </location>
</feature>
<reference evidence="3" key="1">
    <citation type="submission" date="2019-10" db="EMBL/GenBank/DDBJ databases">
        <authorList>
            <consortium name="DOE Joint Genome Institute"/>
            <person name="Kuo A."/>
            <person name="Miyauchi S."/>
            <person name="Kiss E."/>
            <person name="Drula E."/>
            <person name="Kohler A."/>
            <person name="Sanchez-Garcia M."/>
            <person name="Andreopoulos B."/>
            <person name="Barry K.W."/>
            <person name="Bonito G."/>
            <person name="Buee M."/>
            <person name="Carver A."/>
            <person name="Chen C."/>
            <person name="Cichocki N."/>
            <person name="Clum A."/>
            <person name="Culley D."/>
            <person name="Crous P.W."/>
            <person name="Fauchery L."/>
            <person name="Girlanda M."/>
            <person name="Hayes R."/>
            <person name="Keri Z."/>
            <person name="LaButti K."/>
            <person name="Lipzen A."/>
            <person name="Lombard V."/>
            <person name="Magnuson J."/>
            <person name="Maillard F."/>
            <person name="Morin E."/>
            <person name="Murat C."/>
            <person name="Nolan M."/>
            <person name="Ohm R."/>
            <person name="Pangilinan J."/>
            <person name="Pereira M."/>
            <person name="Perotto S."/>
            <person name="Peter M."/>
            <person name="Riley R."/>
            <person name="Sitrit Y."/>
            <person name="Stielow B."/>
            <person name="Szollosi G."/>
            <person name="Zifcakova L."/>
            <person name="Stursova M."/>
            <person name="Spatafora J.W."/>
            <person name="Tedersoo L."/>
            <person name="Vaario L.-M."/>
            <person name="Yamada A."/>
            <person name="Yan M."/>
            <person name="Wang P."/>
            <person name="Xu J."/>
            <person name="Bruns T."/>
            <person name="Baldrian P."/>
            <person name="Vilgalys R."/>
            <person name="Henrissat B."/>
            <person name="Grigoriev I.V."/>
            <person name="Hibbett D."/>
            <person name="Nagy L.G."/>
            <person name="Martin F.M."/>
        </authorList>
    </citation>
    <scope>NUCLEOTIDE SEQUENCE</scope>
    <source>
        <strain evidence="3">Prilba</strain>
    </source>
</reference>
<organism evidence="3 4">
    <name type="scientific">Russula ochroleuca</name>
    <dbReference type="NCBI Taxonomy" id="152965"/>
    <lineage>
        <taxon>Eukaryota</taxon>
        <taxon>Fungi</taxon>
        <taxon>Dikarya</taxon>
        <taxon>Basidiomycota</taxon>
        <taxon>Agaricomycotina</taxon>
        <taxon>Agaricomycetes</taxon>
        <taxon>Russulales</taxon>
        <taxon>Russulaceae</taxon>
        <taxon>Russula</taxon>
    </lineage>
</organism>
<keyword evidence="2" id="KW-0732">Signal</keyword>